<proteinExistence type="predicted"/>
<sequence length="50" mass="6227">EYYGLRKQQLVEFMHRFTLISWNFKEMYQMINLGENSEFERCDNLDPFSK</sequence>
<gene>
    <name evidence="1" type="ORF">FCALED_LOCUS16957</name>
</gene>
<protein>
    <submittedName>
        <fullName evidence="1">17500_t:CDS:1</fullName>
    </submittedName>
</protein>
<reference evidence="1" key="1">
    <citation type="submission" date="2021-06" db="EMBL/GenBank/DDBJ databases">
        <authorList>
            <person name="Kallberg Y."/>
            <person name="Tangrot J."/>
            <person name="Rosling A."/>
        </authorList>
    </citation>
    <scope>NUCLEOTIDE SEQUENCE</scope>
    <source>
        <strain evidence="1">UK204</strain>
    </source>
</reference>
<dbReference type="OrthoDB" id="6757241at2759"/>
<dbReference type="Proteomes" id="UP000789570">
    <property type="component" value="Unassembled WGS sequence"/>
</dbReference>
<accession>A0A9N9NUH9</accession>
<evidence type="ECO:0000313" key="1">
    <source>
        <dbReference type="EMBL" id="CAG8761515.1"/>
    </source>
</evidence>
<feature type="non-terminal residue" evidence="1">
    <location>
        <position position="1"/>
    </location>
</feature>
<dbReference type="AlphaFoldDB" id="A0A9N9NUH9"/>
<keyword evidence="2" id="KW-1185">Reference proteome</keyword>
<evidence type="ECO:0000313" key="2">
    <source>
        <dbReference type="Proteomes" id="UP000789570"/>
    </source>
</evidence>
<organism evidence="1 2">
    <name type="scientific">Funneliformis caledonium</name>
    <dbReference type="NCBI Taxonomy" id="1117310"/>
    <lineage>
        <taxon>Eukaryota</taxon>
        <taxon>Fungi</taxon>
        <taxon>Fungi incertae sedis</taxon>
        <taxon>Mucoromycota</taxon>
        <taxon>Glomeromycotina</taxon>
        <taxon>Glomeromycetes</taxon>
        <taxon>Glomerales</taxon>
        <taxon>Glomeraceae</taxon>
        <taxon>Funneliformis</taxon>
    </lineage>
</organism>
<dbReference type="EMBL" id="CAJVPQ010022870">
    <property type="protein sequence ID" value="CAG8761515.1"/>
    <property type="molecule type" value="Genomic_DNA"/>
</dbReference>
<comment type="caution">
    <text evidence="1">The sequence shown here is derived from an EMBL/GenBank/DDBJ whole genome shotgun (WGS) entry which is preliminary data.</text>
</comment>
<name>A0A9N9NUH9_9GLOM</name>
<feature type="non-terminal residue" evidence="1">
    <location>
        <position position="50"/>
    </location>
</feature>